<proteinExistence type="predicted"/>
<organism evidence="1 2">
    <name type="scientific">endosymbiont of Ridgeia piscesae</name>
    <dbReference type="NCBI Taxonomy" id="54398"/>
    <lineage>
        <taxon>Bacteria</taxon>
        <taxon>Pseudomonadati</taxon>
        <taxon>Pseudomonadota</taxon>
        <taxon>Gammaproteobacteria</taxon>
        <taxon>sulfur-oxidizing symbionts</taxon>
    </lineage>
</organism>
<dbReference type="Proteomes" id="UP000051276">
    <property type="component" value="Unassembled WGS sequence"/>
</dbReference>
<reference evidence="1 2" key="1">
    <citation type="submission" date="2015-11" db="EMBL/GenBank/DDBJ databases">
        <title>The genome of Candidatus Endoriftia persephone in Ridgeia piscesae and population structure of the North Eastern Pacific vestimentiferan symbionts.</title>
        <authorList>
            <person name="Perez M."/>
            <person name="Juniper K.S."/>
        </authorList>
    </citation>
    <scope>NUCLEOTIDE SEQUENCE [LARGE SCALE GENOMIC DNA]</scope>
    <source>
        <strain evidence="1">Ind10</strain>
    </source>
</reference>
<evidence type="ECO:0000313" key="1">
    <source>
        <dbReference type="EMBL" id="KRT57228.1"/>
    </source>
</evidence>
<feature type="non-terminal residue" evidence="1">
    <location>
        <position position="1"/>
    </location>
</feature>
<gene>
    <name evidence="1" type="ORF">Ga0076813_11248</name>
</gene>
<accession>A0A0T5Z2U7</accession>
<name>A0A0T5Z2U7_9GAMM</name>
<protein>
    <submittedName>
        <fullName evidence="1">Uncharacterized protein</fullName>
    </submittedName>
</protein>
<dbReference type="AlphaFoldDB" id="A0A0T5Z2U7"/>
<sequence length="74" mass="8234">DYLKTLVMIEQLDLLQAEPDRVSFLARVQGGREALRRGIRLGGVLEPVVVEAPLAESAATVLSLDQQSLEYRLR</sequence>
<evidence type="ECO:0000313" key="2">
    <source>
        <dbReference type="Proteomes" id="UP000051276"/>
    </source>
</evidence>
<dbReference type="EMBL" id="LMXI01000570">
    <property type="protein sequence ID" value="KRT57228.1"/>
    <property type="molecule type" value="Genomic_DNA"/>
</dbReference>
<comment type="caution">
    <text evidence="1">The sequence shown here is derived from an EMBL/GenBank/DDBJ whole genome shotgun (WGS) entry which is preliminary data.</text>
</comment>